<evidence type="ECO:0000256" key="3">
    <source>
        <dbReference type="PROSITE-ProRule" id="PRU00339"/>
    </source>
</evidence>
<dbReference type="InterPro" id="IPR032675">
    <property type="entry name" value="LRR_dom_sf"/>
</dbReference>
<reference evidence="5 6" key="1">
    <citation type="submission" date="2019-04" db="EMBL/GenBank/DDBJ databases">
        <title>Friends and foes A comparative genomics study of 23 Aspergillus species from section Flavi.</title>
        <authorList>
            <consortium name="DOE Joint Genome Institute"/>
            <person name="Kjaerbolling I."/>
            <person name="Vesth T."/>
            <person name="Frisvad J.C."/>
            <person name="Nybo J.L."/>
            <person name="Theobald S."/>
            <person name="Kildgaard S."/>
            <person name="Isbrandt T."/>
            <person name="Kuo A."/>
            <person name="Sato A."/>
            <person name="Lyhne E.K."/>
            <person name="Kogle M.E."/>
            <person name="Wiebenga A."/>
            <person name="Kun R.S."/>
            <person name="Lubbers R.J."/>
            <person name="Makela M.R."/>
            <person name="Barry K."/>
            <person name="Chovatia M."/>
            <person name="Clum A."/>
            <person name="Daum C."/>
            <person name="Haridas S."/>
            <person name="He G."/>
            <person name="LaButti K."/>
            <person name="Lipzen A."/>
            <person name="Mondo S."/>
            <person name="Riley R."/>
            <person name="Salamov A."/>
            <person name="Simmons B.A."/>
            <person name="Magnuson J.K."/>
            <person name="Henrissat B."/>
            <person name="Mortensen U.H."/>
            <person name="Larsen T.O."/>
            <person name="Devries R.P."/>
            <person name="Grigoriev I.V."/>
            <person name="Machida M."/>
            <person name="Baker S.E."/>
            <person name="Andersen M.R."/>
        </authorList>
    </citation>
    <scope>NUCLEOTIDE SEQUENCE [LARGE SCALE GENOMIC DNA]</scope>
    <source>
        <strain evidence="5 6">CBS 151.66</strain>
    </source>
</reference>
<dbReference type="InterPro" id="IPR019734">
    <property type="entry name" value="TPR_rpt"/>
</dbReference>
<keyword evidence="6" id="KW-1185">Reference proteome</keyword>
<evidence type="ECO:0000259" key="4">
    <source>
        <dbReference type="PROSITE" id="PS50181"/>
    </source>
</evidence>
<dbReference type="InterPro" id="IPR001810">
    <property type="entry name" value="F-box_dom"/>
</dbReference>
<dbReference type="EMBL" id="ML732248">
    <property type="protein sequence ID" value="KAB8072397.1"/>
    <property type="molecule type" value="Genomic_DNA"/>
</dbReference>
<keyword evidence="1" id="KW-0677">Repeat</keyword>
<gene>
    <name evidence="5" type="ORF">BDV29DRAFT_177466</name>
</gene>
<dbReference type="InterPro" id="IPR036047">
    <property type="entry name" value="F-box-like_dom_sf"/>
</dbReference>
<dbReference type="GO" id="GO:0051879">
    <property type="term" value="F:Hsp90 protein binding"/>
    <property type="evidence" value="ECO:0007669"/>
    <property type="project" value="TreeGrafter"/>
</dbReference>
<dbReference type="OrthoDB" id="629492at2759"/>
<dbReference type="SUPFAM" id="SSF48452">
    <property type="entry name" value="TPR-like"/>
    <property type="match status" value="1"/>
</dbReference>
<dbReference type="AlphaFoldDB" id="A0A5N5WXD0"/>
<dbReference type="Gene3D" id="3.80.10.10">
    <property type="entry name" value="Ribonuclease Inhibitor"/>
    <property type="match status" value="2"/>
</dbReference>
<dbReference type="Proteomes" id="UP000326565">
    <property type="component" value="Unassembled WGS sequence"/>
</dbReference>
<dbReference type="SMART" id="SM00028">
    <property type="entry name" value="TPR"/>
    <property type="match status" value="3"/>
</dbReference>
<dbReference type="Gene3D" id="1.25.40.10">
    <property type="entry name" value="Tetratricopeptide repeat domain"/>
    <property type="match status" value="1"/>
</dbReference>
<dbReference type="PANTHER" id="PTHR22904:SF523">
    <property type="entry name" value="STRESS-INDUCED-PHOSPHOPROTEIN 1"/>
    <property type="match status" value="1"/>
</dbReference>
<dbReference type="Pfam" id="PF12937">
    <property type="entry name" value="F-box-like"/>
    <property type="match status" value="1"/>
</dbReference>
<sequence length="558" mass="62794">MSSLGLARGEASTLQQRGQKLFQAGSFDAAVDAFTEALNVRGADYLSILDNRAASYIKLCQYDRALKDSKQMIRRDKQDERGYLRCAQGLRLDGKPGKALELYSYALKTLPISHPRRELVEQLHNKLRDKLTTKCCDPFSVLPLEIAILVLQHFDFKQIVAILRVSKPWNKFLSSMRDLWMRIDLSGARSKISWASVKAYIDKSKAMLTHAVVKNLSARSIDRVLLFFSRCPRLEYLEIWMPFGCQAFHDLFKGSKRMKTLKISAEMTVPQEYIAKFLTSLPLLERIEIFKAKSSLASNVQWPSKLPHLRSITLGTTEGSFPGGHTPPLYIPRQEPSLPYSIANLEELRLDSNPDVFFPYPPSFNPLQLTRLRRLDLSGIYIGDDFGIPPSIEYLRISGGAAAAEFPFSNHLPVEFPKLRTLIFSDVPWVTNNTLLVFLVDAKAPLKVLHVDSCFRLHGAPLTHHLCEHSNKLTELNISHIIGINDSVTSRIVEDMPNLRVINLSHTDITGISIKALTDAQPSDDSPMKIERIYVKGCENVSSDAVAYGRSSGIEIII</sequence>
<proteinExistence type="predicted"/>
<dbReference type="PROSITE" id="PS50005">
    <property type="entry name" value="TPR"/>
    <property type="match status" value="1"/>
</dbReference>
<dbReference type="InterPro" id="IPR011990">
    <property type="entry name" value="TPR-like_helical_dom_sf"/>
</dbReference>
<evidence type="ECO:0000256" key="1">
    <source>
        <dbReference type="ARBA" id="ARBA00022737"/>
    </source>
</evidence>
<dbReference type="PANTHER" id="PTHR22904">
    <property type="entry name" value="TPR REPEAT CONTAINING PROTEIN"/>
    <property type="match status" value="1"/>
</dbReference>
<name>A0A5N5WXD0_9EURO</name>
<dbReference type="SUPFAM" id="SSF52047">
    <property type="entry name" value="RNI-like"/>
    <property type="match status" value="1"/>
</dbReference>
<evidence type="ECO:0000313" key="6">
    <source>
        <dbReference type="Proteomes" id="UP000326565"/>
    </source>
</evidence>
<keyword evidence="2 3" id="KW-0802">TPR repeat</keyword>
<dbReference type="PROSITE" id="PS50181">
    <property type="entry name" value="FBOX"/>
    <property type="match status" value="1"/>
</dbReference>
<feature type="domain" description="F-box" evidence="4">
    <location>
        <begin position="136"/>
        <end position="183"/>
    </location>
</feature>
<accession>A0A5N5WXD0</accession>
<evidence type="ECO:0000256" key="2">
    <source>
        <dbReference type="ARBA" id="ARBA00022803"/>
    </source>
</evidence>
<protein>
    <recommendedName>
        <fullName evidence="4">F-box domain-containing protein</fullName>
    </recommendedName>
</protein>
<feature type="repeat" description="TPR" evidence="3">
    <location>
        <begin position="11"/>
        <end position="44"/>
    </location>
</feature>
<dbReference type="Gene3D" id="1.20.1280.50">
    <property type="match status" value="1"/>
</dbReference>
<organism evidence="5 6">
    <name type="scientific">Aspergillus leporis</name>
    <dbReference type="NCBI Taxonomy" id="41062"/>
    <lineage>
        <taxon>Eukaryota</taxon>
        <taxon>Fungi</taxon>
        <taxon>Dikarya</taxon>
        <taxon>Ascomycota</taxon>
        <taxon>Pezizomycotina</taxon>
        <taxon>Eurotiomycetes</taxon>
        <taxon>Eurotiomycetidae</taxon>
        <taxon>Eurotiales</taxon>
        <taxon>Aspergillaceae</taxon>
        <taxon>Aspergillus</taxon>
        <taxon>Aspergillus subgen. Circumdati</taxon>
    </lineage>
</organism>
<dbReference type="SUPFAM" id="SSF81383">
    <property type="entry name" value="F-box domain"/>
    <property type="match status" value="1"/>
</dbReference>
<evidence type="ECO:0000313" key="5">
    <source>
        <dbReference type="EMBL" id="KAB8072397.1"/>
    </source>
</evidence>